<dbReference type="EMBL" id="CAJNBH010000023">
    <property type="protein sequence ID" value="CAE6823707.1"/>
    <property type="molecule type" value="Genomic_DNA"/>
</dbReference>
<reference evidence="9 10" key="1">
    <citation type="submission" date="2021-02" db="EMBL/GenBank/DDBJ databases">
        <authorList>
            <person name="Vanwijnsberghe S."/>
        </authorList>
    </citation>
    <scope>NUCLEOTIDE SEQUENCE [LARGE SCALE GENOMIC DNA]</scope>
    <source>
        <strain evidence="9 10">R-69776</strain>
    </source>
</reference>
<evidence type="ECO:0000256" key="5">
    <source>
        <dbReference type="ARBA" id="ARBA00022989"/>
    </source>
</evidence>
<keyword evidence="10" id="KW-1185">Reference proteome</keyword>
<dbReference type="PANTHER" id="PTHR30558">
    <property type="entry name" value="EXBD MEMBRANE COMPONENT OF PMF-DRIVEN MACROMOLECULE IMPORT SYSTEM"/>
    <property type="match status" value="1"/>
</dbReference>
<evidence type="ECO:0000313" key="10">
    <source>
        <dbReference type="Proteomes" id="UP000673821"/>
    </source>
</evidence>
<evidence type="ECO:0000256" key="7">
    <source>
        <dbReference type="RuleBase" id="RU003879"/>
    </source>
</evidence>
<protein>
    <submittedName>
        <fullName evidence="9">Biopolymer transport protein ExbD</fullName>
    </submittedName>
</protein>
<organism evidence="9 10">
    <name type="scientific">Paraburkholderia nemoris</name>
    <dbReference type="NCBI Taxonomy" id="2793076"/>
    <lineage>
        <taxon>Bacteria</taxon>
        <taxon>Pseudomonadati</taxon>
        <taxon>Pseudomonadota</taxon>
        <taxon>Betaproteobacteria</taxon>
        <taxon>Burkholderiales</taxon>
        <taxon>Burkholderiaceae</taxon>
        <taxon>Paraburkholderia</taxon>
    </lineage>
</organism>
<evidence type="ECO:0000256" key="3">
    <source>
        <dbReference type="ARBA" id="ARBA00022475"/>
    </source>
</evidence>
<evidence type="ECO:0000256" key="8">
    <source>
        <dbReference type="SAM" id="Phobius"/>
    </source>
</evidence>
<dbReference type="Gene3D" id="3.30.420.270">
    <property type="match status" value="1"/>
</dbReference>
<keyword evidence="7" id="KW-0653">Protein transport</keyword>
<dbReference type="Proteomes" id="UP000673821">
    <property type="component" value="Unassembled WGS sequence"/>
</dbReference>
<comment type="similarity">
    <text evidence="2 7">Belongs to the ExbD/TolR family.</text>
</comment>
<evidence type="ECO:0000256" key="2">
    <source>
        <dbReference type="ARBA" id="ARBA00005811"/>
    </source>
</evidence>
<feature type="transmembrane region" description="Helical" evidence="8">
    <location>
        <begin position="20"/>
        <end position="41"/>
    </location>
</feature>
<keyword evidence="5 8" id="KW-1133">Transmembrane helix</keyword>
<evidence type="ECO:0000256" key="6">
    <source>
        <dbReference type="ARBA" id="ARBA00023136"/>
    </source>
</evidence>
<dbReference type="PANTHER" id="PTHR30558:SF7">
    <property type="entry name" value="TOL-PAL SYSTEM PROTEIN TOLR"/>
    <property type="match status" value="1"/>
</dbReference>
<keyword evidence="6 8" id="KW-0472">Membrane</keyword>
<gene>
    <name evidence="9" type="primary">exbD_5</name>
    <name evidence="9" type="ORF">R69776_06273</name>
</gene>
<accession>A0ABN7MTB8</accession>
<evidence type="ECO:0000313" key="9">
    <source>
        <dbReference type="EMBL" id="CAE6823707.1"/>
    </source>
</evidence>
<keyword evidence="3" id="KW-1003">Cell membrane</keyword>
<dbReference type="Pfam" id="PF02472">
    <property type="entry name" value="ExbD"/>
    <property type="match status" value="1"/>
</dbReference>
<proteinExistence type="inferred from homology"/>
<name>A0ABN7MTB8_9BURK</name>
<keyword evidence="4 7" id="KW-0812">Transmembrane</keyword>
<comment type="caution">
    <text evidence="9">The sequence shown here is derived from an EMBL/GenBank/DDBJ whole genome shotgun (WGS) entry which is preliminary data.</text>
</comment>
<keyword evidence="7" id="KW-0813">Transport</keyword>
<evidence type="ECO:0000256" key="4">
    <source>
        <dbReference type="ARBA" id="ARBA00022692"/>
    </source>
</evidence>
<dbReference type="RefSeq" id="WP_200660493.1">
    <property type="nucleotide sequence ID" value="NZ_CAJNBH010000023.1"/>
</dbReference>
<evidence type="ECO:0000256" key="1">
    <source>
        <dbReference type="ARBA" id="ARBA00004162"/>
    </source>
</evidence>
<sequence length="141" mass="15433">MAMNVGQDGDEDEVIAVINTTPLVDVMLVLLIIFLITIPVVTHTVPVRLPTETVNPLQTKPDSIEIAVNKDGDFFWNEKLVDATTLLARLKVASVKLPQPEVHVRGDQTTRYEFIGRVVTACERAGISKVSFITQPPARGG</sequence>
<dbReference type="InterPro" id="IPR003400">
    <property type="entry name" value="ExbD"/>
</dbReference>
<comment type="subcellular location">
    <subcellularLocation>
        <location evidence="1">Cell membrane</location>
        <topology evidence="1">Single-pass membrane protein</topology>
    </subcellularLocation>
    <subcellularLocation>
        <location evidence="7">Cell membrane</location>
        <topology evidence="7">Single-pass type II membrane protein</topology>
    </subcellularLocation>
</comment>